<sequence length="229" mass="26744">MALLFRSYIGPKSEKIDINFTDLPIYRDVNFNFLLAFARDYDKQNFLTNGIFYPYWNEYHFGPNQVNDIVGKYPNVKVFASIGSHDDHFPFNPTDPKKWIENAVTSLGKIIDDYDLDGIDCPTMSRMSTWPWYQKYKQYIDYVGYQFYAEDDPTESVEEFLVQFKQISRVFDEQKLVAGFSSDKEEIKKLTPNVFFKGCQKLKAENALGGISIWSADDSKPEFENKRKA</sequence>
<name>A0ACB9Q5Z3_BAUVA</name>
<comment type="caution">
    <text evidence="1">The sequence shown here is derived from an EMBL/GenBank/DDBJ whole genome shotgun (WGS) entry which is preliminary data.</text>
</comment>
<protein>
    <submittedName>
        <fullName evidence="1">Uncharacterized protein</fullName>
    </submittedName>
</protein>
<dbReference type="EMBL" id="CM039426">
    <property type="protein sequence ID" value="KAI4356218.1"/>
    <property type="molecule type" value="Genomic_DNA"/>
</dbReference>
<evidence type="ECO:0000313" key="2">
    <source>
        <dbReference type="Proteomes" id="UP000828941"/>
    </source>
</evidence>
<organism evidence="1 2">
    <name type="scientific">Bauhinia variegata</name>
    <name type="common">Purple orchid tree</name>
    <name type="synonym">Phanera variegata</name>
    <dbReference type="NCBI Taxonomy" id="167791"/>
    <lineage>
        <taxon>Eukaryota</taxon>
        <taxon>Viridiplantae</taxon>
        <taxon>Streptophyta</taxon>
        <taxon>Embryophyta</taxon>
        <taxon>Tracheophyta</taxon>
        <taxon>Spermatophyta</taxon>
        <taxon>Magnoliopsida</taxon>
        <taxon>eudicotyledons</taxon>
        <taxon>Gunneridae</taxon>
        <taxon>Pentapetalae</taxon>
        <taxon>rosids</taxon>
        <taxon>fabids</taxon>
        <taxon>Fabales</taxon>
        <taxon>Fabaceae</taxon>
        <taxon>Cercidoideae</taxon>
        <taxon>Cercideae</taxon>
        <taxon>Bauhiniinae</taxon>
        <taxon>Bauhinia</taxon>
    </lineage>
</organism>
<evidence type="ECO:0000313" key="1">
    <source>
        <dbReference type="EMBL" id="KAI4356218.1"/>
    </source>
</evidence>
<proteinExistence type="predicted"/>
<keyword evidence="2" id="KW-1185">Reference proteome</keyword>
<dbReference type="Proteomes" id="UP000828941">
    <property type="component" value="Chromosome 1"/>
</dbReference>
<gene>
    <name evidence="1" type="ORF">L6164_000257</name>
</gene>
<accession>A0ACB9Q5Z3</accession>
<reference evidence="1 2" key="1">
    <citation type="journal article" date="2022" name="DNA Res.">
        <title>Chromosomal-level genome assembly of the orchid tree Bauhinia variegata (Leguminosae; Cercidoideae) supports the allotetraploid origin hypothesis of Bauhinia.</title>
        <authorList>
            <person name="Zhong Y."/>
            <person name="Chen Y."/>
            <person name="Zheng D."/>
            <person name="Pang J."/>
            <person name="Liu Y."/>
            <person name="Luo S."/>
            <person name="Meng S."/>
            <person name="Qian L."/>
            <person name="Wei D."/>
            <person name="Dai S."/>
            <person name="Zhou R."/>
        </authorList>
    </citation>
    <scope>NUCLEOTIDE SEQUENCE [LARGE SCALE GENOMIC DNA]</scope>
    <source>
        <strain evidence="1">BV-YZ2020</strain>
    </source>
</reference>